<dbReference type="RefSeq" id="WP_191687901.1">
    <property type="nucleotide sequence ID" value="NZ_JACSQY010000001.1"/>
</dbReference>
<evidence type="ECO:0000313" key="2">
    <source>
        <dbReference type="EMBL" id="MBD7906730.1"/>
    </source>
</evidence>
<evidence type="ECO:0008006" key="4">
    <source>
        <dbReference type="Google" id="ProtNLM"/>
    </source>
</evidence>
<protein>
    <recommendedName>
        <fullName evidence="4">YfhE family protein</fullName>
    </recommendedName>
</protein>
<evidence type="ECO:0000256" key="1">
    <source>
        <dbReference type="SAM" id="MobiDB-lite"/>
    </source>
</evidence>
<gene>
    <name evidence="2" type="ORF">H9659_00115</name>
</gene>
<comment type="caution">
    <text evidence="2">The sequence shown here is derived from an EMBL/GenBank/DDBJ whole genome shotgun (WGS) entry which is preliminary data.</text>
</comment>
<evidence type="ECO:0000313" key="3">
    <source>
        <dbReference type="Proteomes" id="UP000659496"/>
    </source>
</evidence>
<proteinExistence type="predicted"/>
<keyword evidence="3" id="KW-1185">Reference proteome</keyword>
<organism evidence="2 3">
    <name type="scientific">Sporosarcina gallistercoris</name>
    <dbReference type="NCBI Taxonomy" id="2762245"/>
    <lineage>
        <taxon>Bacteria</taxon>
        <taxon>Bacillati</taxon>
        <taxon>Bacillota</taxon>
        <taxon>Bacilli</taxon>
        <taxon>Bacillales</taxon>
        <taxon>Caryophanaceae</taxon>
        <taxon>Sporosarcina</taxon>
    </lineage>
</organism>
<dbReference type="EMBL" id="JACSQY010000001">
    <property type="protein sequence ID" value="MBD7906730.1"/>
    <property type="molecule type" value="Genomic_DNA"/>
</dbReference>
<accession>A0ABR8PEY2</accession>
<dbReference type="Proteomes" id="UP000659496">
    <property type="component" value="Unassembled WGS sequence"/>
</dbReference>
<sequence length="50" mass="5936">MAKRNIDGEKKSKPPQMPGREEFSADYSSYGEKREALKELYRKSEREKKK</sequence>
<reference evidence="2 3" key="1">
    <citation type="submission" date="2020-08" db="EMBL/GenBank/DDBJ databases">
        <title>A Genomic Blueprint of the Chicken Gut Microbiome.</title>
        <authorList>
            <person name="Gilroy R."/>
            <person name="Ravi A."/>
            <person name="Getino M."/>
            <person name="Pursley I."/>
            <person name="Horton D.L."/>
            <person name="Alikhan N.-F."/>
            <person name="Baker D."/>
            <person name="Gharbi K."/>
            <person name="Hall N."/>
            <person name="Watson M."/>
            <person name="Adriaenssens E.M."/>
            <person name="Foster-Nyarko E."/>
            <person name="Jarju S."/>
            <person name="Secka A."/>
            <person name="Antonio M."/>
            <person name="Oren A."/>
            <person name="Chaudhuri R."/>
            <person name="La Ragione R.M."/>
            <person name="Hildebrand F."/>
            <person name="Pallen M.J."/>
        </authorList>
    </citation>
    <scope>NUCLEOTIDE SEQUENCE [LARGE SCALE GENOMIC DNA]</scope>
    <source>
        <strain evidence="2 3">Sa3CUA8</strain>
    </source>
</reference>
<feature type="compositionally biased region" description="Basic and acidic residues" evidence="1">
    <location>
        <begin position="1"/>
        <end position="12"/>
    </location>
</feature>
<feature type="region of interest" description="Disordered" evidence="1">
    <location>
        <begin position="1"/>
        <end position="31"/>
    </location>
</feature>
<name>A0ABR8PEY2_9BACL</name>